<dbReference type="GO" id="GO:0016787">
    <property type="term" value="F:hydrolase activity"/>
    <property type="evidence" value="ECO:0007669"/>
    <property type="project" value="UniProtKB-KW"/>
</dbReference>
<keyword evidence="4" id="KW-1185">Reference proteome</keyword>
<feature type="domain" description="AB hydrolase-1" evidence="2">
    <location>
        <begin position="28"/>
        <end position="275"/>
    </location>
</feature>
<dbReference type="Proteomes" id="UP000631300">
    <property type="component" value="Unassembled WGS sequence"/>
</dbReference>
<reference evidence="3" key="1">
    <citation type="journal article" date="2014" name="Int. J. Syst. Evol. Microbiol.">
        <title>Complete genome sequence of Corynebacterium casei LMG S-19264T (=DSM 44701T), isolated from a smear-ripened cheese.</title>
        <authorList>
            <consortium name="US DOE Joint Genome Institute (JGI-PGF)"/>
            <person name="Walter F."/>
            <person name="Albersmeier A."/>
            <person name="Kalinowski J."/>
            <person name="Ruckert C."/>
        </authorList>
    </citation>
    <scope>NUCLEOTIDE SEQUENCE</scope>
    <source>
        <strain evidence="3">KCTC 22164</strain>
    </source>
</reference>
<evidence type="ECO:0000259" key="2">
    <source>
        <dbReference type="Pfam" id="PF00561"/>
    </source>
</evidence>
<dbReference type="PRINTS" id="PR00412">
    <property type="entry name" value="EPOXHYDRLASE"/>
</dbReference>
<dbReference type="Gene3D" id="3.40.50.1820">
    <property type="entry name" value="alpha/beta hydrolase"/>
    <property type="match status" value="1"/>
</dbReference>
<dbReference type="InterPro" id="IPR029058">
    <property type="entry name" value="AB_hydrolase_fold"/>
</dbReference>
<dbReference type="AlphaFoldDB" id="A0A918JMF5"/>
<accession>A0A918JMF5</accession>
<gene>
    <name evidence="3" type="ORF">GCM10007391_24780</name>
</gene>
<sequence>MGIDELTCTIDGQNIHYLQRQATTAGAPVVVLLHGFPECAQAWLPVISHLPDNLHIVIPDLPGFGESAPLASDSDYEVGPLCARLNKFIQKVATVPVHLVGHDWGGALAWPLAGFYSDSISTLTIINAAHPSTFVRELKTNPRQQQKSLYINTLNQPGMAQELAGRDFRLLKRIMGDSLNLNGDAYAKRLVSNWSDTDKLDAMLAYYRAMPQGVPVTKAQADAIRIPSLTLTVPVQVLWGCQDDAFDEAVLTCLEDWVSDLTVIRHRHATHWLHREQPDWVAQHLLTHIGSSD</sequence>
<evidence type="ECO:0000313" key="4">
    <source>
        <dbReference type="Proteomes" id="UP000631300"/>
    </source>
</evidence>
<dbReference type="PRINTS" id="PR00111">
    <property type="entry name" value="ABHYDROLASE"/>
</dbReference>
<organism evidence="3 4">
    <name type="scientific">Alteromonas halophila</name>
    <dbReference type="NCBI Taxonomy" id="516698"/>
    <lineage>
        <taxon>Bacteria</taxon>
        <taxon>Pseudomonadati</taxon>
        <taxon>Pseudomonadota</taxon>
        <taxon>Gammaproteobacteria</taxon>
        <taxon>Alteromonadales</taxon>
        <taxon>Alteromonadaceae</taxon>
        <taxon>Alteromonas/Salinimonas group</taxon>
        <taxon>Alteromonas</taxon>
    </lineage>
</organism>
<protein>
    <submittedName>
        <fullName evidence="3">Epoxide hydrolase</fullName>
    </submittedName>
</protein>
<dbReference type="InterPro" id="IPR000073">
    <property type="entry name" value="AB_hydrolase_1"/>
</dbReference>
<dbReference type="RefSeq" id="WP_229805127.1">
    <property type="nucleotide sequence ID" value="NZ_BMXP01000006.1"/>
</dbReference>
<dbReference type="InterPro" id="IPR000639">
    <property type="entry name" value="Epox_hydrolase-like"/>
</dbReference>
<name>A0A918JMF5_9ALTE</name>
<reference evidence="3" key="2">
    <citation type="submission" date="2020-09" db="EMBL/GenBank/DDBJ databases">
        <authorList>
            <person name="Sun Q."/>
            <person name="Kim S."/>
        </authorList>
    </citation>
    <scope>NUCLEOTIDE SEQUENCE</scope>
    <source>
        <strain evidence="3">KCTC 22164</strain>
    </source>
</reference>
<evidence type="ECO:0000256" key="1">
    <source>
        <dbReference type="ARBA" id="ARBA00022801"/>
    </source>
</evidence>
<dbReference type="EMBL" id="BMXP01000006">
    <property type="protein sequence ID" value="GGW89543.1"/>
    <property type="molecule type" value="Genomic_DNA"/>
</dbReference>
<proteinExistence type="predicted"/>
<keyword evidence="1 3" id="KW-0378">Hydrolase</keyword>
<dbReference type="Pfam" id="PF00561">
    <property type="entry name" value="Abhydrolase_1"/>
    <property type="match status" value="1"/>
</dbReference>
<comment type="caution">
    <text evidence="3">The sequence shown here is derived from an EMBL/GenBank/DDBJ whole genome shotgun (WGS) entry which is preliminary data.</text>
</comment>
<dbReference type="SUPFAM" id="SSF53474">
    <property type="entry name" value="alpha/beta-Hydrolases"/>
    <property type="match status" value="1"/>
</dbReference>
<dbReference type="PANTHER" id="PTHR43329">
    <property type="entry name" value="EPOXIDE HYDROLASE"/>
    <property type="match status" value="1"/>
</dbReference>
<evidence type="ECO:0000313" key="3">
    <source>
        <dbReference type="EMBL" id="GGW89543.1"/>
    </source>
</evidence>